<accession>A0A2S8G5K2</accession>
<evidence type="ECO:0000256" key="1">
    <source>
        <dbReference type="ARBA" id="ARBA00001913"/>
    </source>
</evidence>
<dbReference type="CDD" id="cd16155">
    <property type="entry name" value="sulfatase_like"/>
    <property type="match status" value="1"/>
</dbReference>
<keyword evidence="6" id="KW-0106">Calcium</keyword>
<evidence type="ECO:0000256" key="6">
    <source>
        <dbReference type="ARBA" id="ARBA00022837"/>
    </source>
</evidence>
<dbReference type="GO" id="GO:0004065">
    <property type="term" value="F:arylsulfatase activity"/>
    <property type="evidence" value="ECO:0007669"/>
    <property type="project" value="TreeGrafter"/>
</dbReference>
<feature type="domain" description="Sulfatase N-terminal" evidence="7">
    <location>
        <begin position="46"/>
        <end position="388"/>
    </location>
</feature>
<comment type="cofactor">
    <cofactor evidence="1">
        <name>Ca(2+)</name>
        <dbReference type="ChEBI" id="CHEBI:29108"/>
    </cofactor>
</comment>
<dbReference type="SUPFAM" id="SSF53649">
    <property type="entry name" value="Alkaline phosphatase-like"/>
    <property type="match status" value="1"/>
</dbReference>
<evidence type="ECO:0000259" key="7">
    <source>
        <dbReference type="Pfam" id="PF00884"/>
    </source>
</evidence>
<sequence length="492" mass="55679">MLVGTATLPHPSIPPGRFAVIRIFSLVPLVVAALVTFAEAADSKQPNILFIFADDQSYETTGYRGMTQVKTPHIDQLAKQSLSFNRAYNQGSWSGAVCVASRTMLNTGRFVWHANDVYNTTEKERQEGRLWSEHLKKAGYQTYMTGKWHIKANAQKAFDVTGHVRGGMPQQTPEGYDRPKSKDDKTWQPWDKKFGGFWEGGKHWSEVVGDEAVSFLETAAKDDKPFFMYIAFNAPHDPRQSPKEFVDMYPAEEVEVPEDFLPVYPENKEIGCAPTLRDEHLAPFPRTKYAVQVNRQEYFAIITHMDQQIGRILEALEQTGKADNTYVFFTADHGLACGHHGLMGKQNSYDHSIRVPLLISGPQIKPGENEAAVYLQDIMPTTLELAGISKPDHVEFESLLPVALGEKETSYDAIYNAYLNLQRSITEDGFKLMIYPKANTIKLFNLTEDPHEMKNLADDPKYASRKKELFATFQMWQEKVGDKLKIDPTLVD</sequence>
<gene>
    <name evidence="8" type="ORF">C5Y83_02810</name>
</gene>
<dbReference type="InterPro" id="IPR050738">
    <property type="entry name" value="Sulfatase"/>
</dbReference>
<comment type="caution">
    <text evidence="8">The sequence shown here is derived from an EMBL/GenBank/DDBJ whole genome shotgun (WGS) entry which is preliminary data.</text>
</comment>
<evidence type="ECO:0000313" key="8">
    <source>
        <dbReference type="EMBL" id="PQO39693.1"/>
    </source>
</evidence>
<dbReference type="EMBL" id="PUHY01000004">
    <property type="protein sequence ID" value="PQO39693.1"/>
    <property type="molecule type" value="Genomic_DNA"/>
</dbReference>
<dbReference type="InterPro" id="IPR000917">
    <property type="entry name" value="Sulfatase_N"/>
</dbReference>
<dbReference type="Pfam" id="PF00884">
    <property type="entry name" value="Sulfatase"/>
    <property type="match status" value="1"/>
</dbReference>
<name>A0A2S8G5K2_9BACT</name>
<dbReference type="Proteomes" id="UP000238322">
    <property type="component" value="Unassembled WGS sequence"/>
</dbReference>
<evidence type="ECO:0000256" key="4">
    <source>
        <dbReference type="ARBA" id="ARBA00022729"/>
    </source>
</evidence>
<organism evidence="8 9">
    <name type="scientific">Blastopirellula marina</name>
    <dbReference type="NCBI Taxonomy" id="124"/>
    <lineage>
        <taxon>Bacteria</taxon>
        <taxon>Pseudomonadati</taxon>
        <taxon>Planctomycetota</taxon>
        <taxon>Planctomycetia</taxon>
        <taxon>Pirellulales</taxon>
        <taxon>Pirellulaceae</taxon>
        <taxon>Blastopirellula</taxon>
    </lineage>
</organism>
<keyword evidence="5" id="KW-0378">Hydrolase</keyword>
<dbReference type="InterPro" id="IPR017850">
    <property type="entry name" value="Alkaline_phosphatase_core_sf"/>
</dbReference>
<keyword evidence="4" id="KW-0732">Signal</keyword>
<dbReference type="PANTHER" id="PTHR42693:SF42">
    <property type="entry name" value="ARYLSULFATASE G"/>
    <property type="match status" value="1"/>
</dbReference>
<dbReference type="PANTHER" id="PTHR42693">
    <property type="entry name" value="ARYLSULFATASE FAMILY MEMBER"/>
    <property type="match status" value="1"/>
</dbReference>
<protein>
    <submittedName>
        <fullName evidence="8">Choline-sulfatase</fullName>
    </submittedName>
</protein>
<keyword evidence="3" id="KW-0479">Metal-binding</keyword>
<proteinExistence type="inferred from homology"/>
<dbReference type="GO" id="GO:0046872">
    <property type="term" value="F:metal ion binding"/>
    <property type="evidence" value="ECO:0007669"/>
    <property type="project" value="UniProtKB-KW"/>
</dbReference>
<evidence type="ECO:0000313" key="9">
    <source>
        <dbReference type="Proteomes" id="UP000238322"/>
    </source>
</evidence>
<dbReference type="OrthoDB" id="9762324at2"/>
<dbReference type="Gene3D" id="3.40.720.10">
    <property type="entry name" value="Alkaline Phosphatase, subunit A"/>
    <property type="match status" value="1"/>
</dbReference>
<comment type="similarity">
    <text evidence="2">Belongs to the sulfatase family.</text>
</comment>
<evidence type="ECO:0000256" key="2">
    <source>
        <dbReference type="ARBA" id="ARBA00008779"/>
    </source>
</evidence>
<dbReference type="AlphaFoldDB" id="A0A2S8G5K2"/>
<reference evidence="8 9" key="1">
    <citation type="submission" date="2018-02" db="EMBL/GenBank/DDBJ databases">
        <title>Comparative genomes isolates from brazilian mangrove.</title>
        <authorList>
            <person name="Araujo J.E."/>
            <person name="Taketani R.G."/>
            <person name="Silva M.C.P."/>
            <person name="Loureco M.V."/>
            <person name="Andreote F.D."/>
        </authorList>
    </citation>
    <scope>NUCLEOTIDE SEQUENCE [LARGE SCALE GENOMIC DNA]</scope>
    <source>
        <strain evidence="8 9">Hex-1 MGV</strain>
    </source>
</reference>
<evidence type="ECO:0000256" key="5">
    <source>
        <dbReference type="ARBA" id="ARBA00022801"/>
    </source>
</evidence>
<evidence type="ECO:0000256" key="3">
    <source>
        <dbReference type="ARBA" id="ARBA00022723"/>
    </source>
</evidence>